<accession>A0A1A8GM50</accession>
<keyword evidence="7" id="KW-0175">Coiled coil</keyword>
<dbReference type="EMBL" id="HAEC01004818">
    <property type="protein sequence ID" value="SBQ72895.1"/>
    <property type="molecule type" value="Transcribed_RNA"/>
</dbReference>
<dbReference type="AlphaFoldDB" id="A0A1A8GM50"/>
<evidence type="ECO:0000256" key="7">
    <source>
        <dbReference type="SAM" id="Coils"/>
    </source>
</evidence>
<reference evidence="10" key="1">
    <citation type="submission" date="2016-05" db="EMBL/GenBank/DDBJ databases">
        <authorList>
            <person name="Lavstsen T."/>
            <person name="Jespersen J.S."/>
        </authorList>
    </citation>
    <scope>NUCLEOTIDE SEQUENCE</scope>
    <source>
        <tissue evidence="10">Brain</tissue>
    </source>
</reference>
<comment type="subcellular location">
    <subcellularLocation>
        <location evidence="1">Cytoplasm</location>
        <location evidence="1">Cytoskeleton</location>
        <location evidence="1">Cilium axoneme</location>
    </subcellularLocation>
</comment>
<comment type="similarity">
    <text evidence="5">Belongs to the CFAP91 family.</text>
</comment>
<sequence length="182" mass="20966">MIERMRAKRAWEATLPPVNDLSQFDKRMRMMKEMEAKEQVVQVHQDTVDMYLEDTILENLQVVVDKQAREEIQKKAKKLNDVVIAMEESRDSLQSEEITSEMIYGFLIPEPEKIIIQQKGLLKQQKHLQAARRIIEEAAASSSRISPQEPSEQSVSVTKAANQVQEDTASQQVQEKQLDQTD</sequence>
<dbReference type="InterPro" id="IPR026720">
    <property type="entry name" value="CFAP91"/>
</dbReference>
<evidence type="ECO:0000256" key="4">
    <source>
        <dbReference type="ARBA" id="ARBA00023273"/>
    </source>
</evidence>
<dbReference type="InterPro" id="IPR032840">
    <property type="entry name" value="CFAP91_dom"/>
</dbReference>
<protein>
    <recommendedName>
        <fullName evidence="6">Cilia- and flagella-associated protein 91</fullName>
    </recommendedName>
</protein>
<keyword evidence="2" id="KW-0963">Cytoplasm</keyword>
<organism evidence="10">
    <name type="scientific">Nothobranchius korthausae</name>
    <dbReference type="NCBI Taxonomy" id="1143690"/>
    <lineage>
        <taxon>Eukaryota</taxon>
        <taxon>Metazoa</taxon>
        <taxon>Chordata</taxon>
        <taxon>Craniata</taxon>
        <taxon>Vertebrata</taxon>
        <taxon>Euteleostomi</taxon>
        <taxon>Actinopterygii</taxon>
        <taxon>Neopterygii</taxon>
        <taxon>Teleostei</taxon>
        <taxon>Neoteleostei</taxon>
        <taxon>Acanthomorphata</taxon>
        <taxon>Ovalentaria</taxon>
        <taxon>Atherinomorphae</taxon>
        <taxon>Cyprinodontiformes</taxon>
        <taxon>Nothobranchiidae</taxon>
        <taxon>Nothobranchius</taxon>
    </lineage>
</organism>
<evidence type="ECO:0000256" key="1">
    <source>
        <dbReference type="ARBA" id="ARBA00004430"/>
    </source>
</evidence>
<gene>
    <name evidence="10" type="primary">MAATS1</name>
</gene>
<feature type="region of interest" description="Disordered" evidence="8">
    <location>
        <begin position="138"/>
        <end position="182"/>
    </location>
</feature>
<keyword evidence="3" id="KW-0206">Cytoskeleton</keyword>
<dbReference type="PANTHER" id="PTHR22455">
    <property type="entry name" value="CILIA- AND FLAGELLA-ASSOCIATED PROTEIN 91"/>
    <property type="match status" value="1"/>
</dbReference>
<dbReference type="Pfam" id="PF14738">
    <property type="entry name" value="CFAP91"/>
    <property type="match status" value="1"/>
</dbReference>
<evidence type="ECO:0000256" key="8">
    <source>
        <dbReference type="SAM" id="MobiDB-lite"/>
    </source>
</evidence>
<feature type="domain" description="CFAP91" evidence="9">
    <location>
        <begin position="1"/>
        <end position="92"/>
    </location>
</feature>
<reference evidence="10" key="2">
    <citation type="submission" date="2016-06" db="EMBL/GenBank/DDBJ databases">
        <title>The genome of a short-lived fish provides insights into sex chromosome evolution and the genetic control of aging.</title>
        <authorList>
            <person name="Reichwald K."/>
            <person name="Felder M."/>
            <person name="Petzold A."/>
            <person name="Koch P."/>
            <person name="Groth M."/>
            <person name="Platzer M."/>
        </authorList>
    </citation>
    <scope>NUCLEOTIDE SEQUENCE</scope>
    <source>
        <tissue evidence="10">Brain</tissue>
    </source>
</reference>
<evidence type="ECO:0000256" key="3">
    <source>
        <dbReference type="ARBA" id="ARBA00023212"/>
    </source>
</evidence>
<evidence type="ECO:0000259" key="9">
    <source>
        <dbReference type="Pfam" id="PF14738"/>
    </source>
</evidence>
<evidence type="ECO:0000256" key="2">
    <source>
        <dbReference type="ARBA" id="ARBA00022490"/>
    </source>
</evidence>
<evidence type="ECO:0000313" key="10">
    <source>
        <dbReference type="EMBL" id="SBQ72895.1"/>
    </source>
</evidence>
<evidence type="ECO:0000256" key="6">
    <source>
        <dbReference type="ARBA" id="ARBA00029555"/>
    </source>
</evidence>
<evidence type="ECO:0000256" key="5">
    <source>
        <dbReference type="ARBA" id="ARBA00029468"/>
    </source>
</evidence>
<keyword evidence="4" id="KW-0966">Cell projection</keyword>
<feature type="compositionally biased region" description="Polar residues" evidence="8">
    <location>
        <begin position="148"/>
        <end position="175"/>
    </location>
</feature>
<dbReference type="GO" id="GO:0005930">
    <property type="term" value="C:axoneme"/>
    <property type="evidence" value="ECO:0007669"/>
    <property type="project" value="UniProtKB-SubCell"/>
</dbReference>
<feature type="coiled-coil region" evidence="7">
    <location>
        <begin position="69"/>
        <end position="96"/>
    </location>
</feature>
<proteinExistence type="inferred from homology"/>
<name>A0A1A8GM50_9TELE</name>
<dbReference type="PANTHER" id="PTHR22455:SF10">
    <property type="entry name" value="CILIA- AND FLAGELLA-ASSOCIATED PROTEIN 91"/>
    <property type="match status" value="1"/>
</dbReference>